<evidence type="ECO:0000313" key="2">
    <source>
        <dbReference type="EMBL" id="PZQ62321.1"/>
    </source>
</evidence>
<accession>A0A2W5P937</accession>
<dbReference type="AlphaFoldDB" id="A0A2W5P937"/>
<feature type="transmembrane region" description="Helical" evidence="1">
    <location>
        <begin position="53"/>
        <end position="77"/>
    </location>
</feature>
<reference evidence="2 3" key="1">
    <citation type="submission" date="2017-08" db="EMBL/GenBank/DDBJ databases">
        <title>Infants hospitalized years apart are colonized by the same room-sourced microbial strains.</title>
        <authorList>
            <person name="Brooks B."/>
            <person name="Olm M.R."/>
            <person name="Firek B.A."/>
            <person name="Baker R."/>
            <person name="Thomas B.C."/>
            <person name="Morowitz M.J."/>
            <person name="Banfield J.F."/>
        </authorList>
    </citation>
    <scope>NUCLEOTIDE SEQUENCE [LARGE SCALE GENOMIC DNA]</scope>
    <source>
        <strain evidence="2">S2_005_003_R2_41</strain>
    </source>
</reference>
<evidence type="ECO:0000256" key="1">
    <source>
        <dbReference type="SAM" id="Phobius"/>
    </source>
</evidence>
<protein>
    <recommendedName>
        <fullName evidence="4">Transmembrane protein</fullName>
    </recommendedName>
</protein>
<dbReference type="Proteomes" id="UP000249135">
    <property type="component" value="Unassembled WGS sequence"/>
</dbReference>
<name>A0A2W5P937_VARPD</name>
<keyword evidence="1" id="KW-1133">Transmembrane helix</keyword>
<proteinExistence type="predicted"/>
<evidence type="ECO:0000313" key="3">
    <source>
        <dbReference type="Proteomes" id="UP000249135"/>
    </source>
</evidence>
<sequence length="147" mass="16661">MKRLLRAIGTALLVPLLLFEEWGWEPLAALVGRLARLPLWARLEAWVRGLPPWAALLAFGVPVLALVPVKLLALALFGRGHYATGLLLLGSAKLLGTAVLARLFQLVQPTLMRLAWFARWYPRWKAWKDAVLARVRESAPWRRVRAW</sequence>
<feature type="non-terminal residue" evidence="2">
    <location>
        <position position="147"/>
    </location>
</feature>
<gene>
    <name evidence="2" type="ORF">DI563_28560</name>
</gene>
<dbReference type="EMBL" id="QFPP01000638">
    <property type="protein sequence ID" value="PZQ62321.1"/>
    <property type="molecule type" value="Genomic_DNA"/>
</dbReference>
<feature type="transmembrane region" description="Helical" evidence="1">
    <location>
        <begin position="84"/>
        <end position="104"/>
    </location>
</feature>
<keyword evidence="1" id="KW-0472">Membrane</keyword>
<comment type="caution">
    <text evidence="2">The sequence shown here is derived from an EMBL/GenBank/DDBJ whole genome shotgun (WGS) entry which is preliminary data.</text>
</comment>
<evidence type="ECO:0008006" key="4">
    <source>
        <dbReference type="Google" id="ProtNLM"/>
    </source>
</evidence>
<keyword evidence="1" id="KW-0812">Transmembrane</keyword>
<organism evidence="2 3">
    <name type="scientific">Variovorax paradoxus</name>
    <dbReference type="NCBI Taxonomy" id="34073"/>
    <lineage>
        <taxon>Bacteria</taxon>
        <taxon>Pseudomonadati</taxon>
        <taxon>Pseudomonadota</taxon>
        <taxon>Betaproteobacteria</taxon>
        <taxon>Burkholderiales</taxon>
        <taxon>Comamonadaceae</taxon>
        <taxon>Variovorax</taxon>
    </lineage>
</organism>